<evidence type="ECO:0000313" key="16">
    <source>
        <dbReference type="EMBL" id="EWM21734.1"/>
    </source>
</evidence>
<feature type="region of interest" description="Disordered" evidence="14">
    <location>
        <begin position="431"/>
        <end position="493"/>
    </location>
</feature>
<dbReference type="SUPFAM" id="SSF52768">
    <property type="entry name" value="Arginase/deacetylase"/>
    <property type="match status" value="1"/>
</dbReference>
<dbReference type="PANTHER" id="PTHR10625">
    <property type="entry name" value="HISTONE DEACETYLASE HDAC1-RELATED"/>
    <property type="match status" value="1"/>
</dbReference>
<feature type="binding site" evidence="12">
    <location>
        <position position="203"/>
    </location>
    <ligand>
        <name>substrate</name>
    </ligand>
</feature>
<keyword evidence="8 10" id="KW-0539">Nucleus</keyword>
<dbReference type="PRINTS" id="PR01270">
    <property type="entry name" value="HDASUPER"/>
</dbReference>
<keyword evidence="4 10" id="KW-0378">Hydrolase</keyword>
<organism evidence="16 17">
    <name type="scientific">Nannochloropsis gaditana</name>
    <dbReference type="NCBI Taxonomy" id="72520"/>
    <lineage>
        <taxon>Eukaryota</taxon>
        <taxon>Sar</taxon>
        <taxon>Stramenopiles</taxon>
        <taxon>Ochrophyta</taxon>
        <taxon>Eustigmatophyceae</taxon>
        <taxon>Eustigmatales</taxon>
        <taxon>Monodopsidaceae</taxon>
        <taxon>Nannochloropsis</taxon>
    </lineage>
</organism>
<dbReference type="GO" id="GO:0046872">
    <property type="term" value="F:metal ion binding"/>
    <property type="evidence" value="ECO:0007669"/>
    <property type="project" value="UniProtKB-KW"/>
</dbReference>
<comment type="similarity">
    <text evidence="9 10">Belongs to the histone deacetylase family. HD Type 1 subfamily.</text>
</comment>
<dbReference type="CDD" id="cd09991">
    <property type="entry name" value="HDAC_classI"/>
    <property type="match status" value="1"/>
</dbReference>
<reference evidence="16 17" key="1">
    <citation type="journal article" date="2014" name="Mol. Plant">
        <title>Chromosome Scale Genome Assembly and Transcriptome Profiling of Nannochloropsis gaditana in Nitrogen Depletion.</title>
        <authorList>
            <person name="Corteggiani Carpinelli E."/>
            <person name="Telatin A."/>
            <person name="Vitulo N."/>
            <person name="Forcato C."/>
            <person name="D'Angelo M."/>
            <person name="Schiavon R."/>
            <person name="Vezzi A."/>
            <person name="Giacometti G.M."/>
            <person name="Morosinotto T."/>
            <person name="Valle G."/>
        </authorList>
    </citation>
    <scope>NUCLEOTIDE SEQUENCE [LARGE SCALE GENOMIC DNA]</scope>
    <source>
        <strain evidence="16 17">B-31</strain>
    </source>
</reference>
<evidence type="ECO:0000256" key="2">
    <source>
        <dbReference type="ARBA" id="ARBA00012111"/>
    </source>
</evidence>
<evidence type="ECO:0000256" key="14">
    <source>
        <dbReference type="SAM" id="MobiDB-lite"/>
    </source>
</evidence>
<evidence type="ECO:0000256" key="5">
    <source>
        <dbReference type="ARBA" id="ARBA00022853"/>
    </source>
</evidence>
<sequence>MIAYISHKACSRHTASCIPAKSPQVVSFSSLTLYKASAEAACEKTAHPIVTLTYPRLLTPTKRRISYFYDSDIGNFHYGQGHPMKPHRVRMTHSLVVYYWLYRNMEILRPKPVLLSEMTRFHSDDYINFLRVITPDNMQEYMRQLQRFNVGEDCPVFDGLFEFCQLYTSGSIGGAALLNQKEADIVINWSGGLHHAKKSEASGFCYVNDCVLAILELLKHHHRVLYIDIDIHHGDGVEEAFYTTDRVMTVSFHKFGEYFPGTGDVSDFGHGNGKNYAINFPLHDGMDDESFVSVFRPVIGKVMETFAPGAIVLQCGADSLSGDRLGCFNLSLKGHADAVAFVKSFDVPVLALGGGGYTLRNVPRCWVYETSVLQGTEIKDDLPFHDYFEYYGPDYKLHLPVSNMENLNTKPYLETIKQQLFTILSQVSPTGAQIQTGQPGTSMTPPDAALPETARERESEMEERDPDTRVGDGGGGRKEHPLEMMPGGDGTRR</sequence>
<dbReference type="FunFam" id="3.40.800.20:FF:000001">
    <property type="entry name" value="Histone deacetylase"/>
    <property type="match status" value="1"/>
</dbReference>
<dbReference type="GO" id="GO:0005634">
    <property type="term" value="C:nucleus"/>
    <property type="evidence" value="ECO:0007669"/>
    <property type="project" value="UniProtKB-SubCell"/>
</dbReference>
<feature type="active site" description="Proton acceptor" evidence="11">
    <location>
        <position position="195"/>
    </location>
</feature>
<dbReference type="InterPro" id="IPR000286">
    <property type="entry name" value="HDACs"/>
</dbReference>
<dbReference type="EMBL" id="AZIL01002368">
    <property type="protein sequence ID" value="EWM21734.1"/>
    <property type="molecule type" value="Genomic_DNA"/>
</dbReference>
<evidence type="ECO:0000256" key="11">
    <source>
        <dbReference type="PIRSR" id="PIRSR037913-1"/>
    </source>
</evidence>
<keyword evidence="6 10" id="KW-0805">Transcription regulation</keyword>
<evidence type="ECO:0000256" key="8">
    <source>
        <dbReference type="ARBA" id="ARBA00023242"/>
    </source>
</evidence>
<evidence type="ECO:0000256" key="4">
    <source>
        <dbReference type="ARBA" id="ARBA00022801"/>
    </source>
</evidence>
<protein>
    <recommendedName>
        <fullName evidence="2 10">Histone deacetylase</fullName>
        <ecNumber evidence="2 10">3.5.1.98</ecNumber>
    </recommendedName>
</protein>
<dbReference type="PIRSF" id="PIRSF037913">
    <property type="entry name" value="His_deacetylse_1"/>
    <property type="match status" value="1"/>
</dbReference>
<dbReference type="InterPro" id="IPR037138">
    <property type="entry name" value="His_deacetylse_dom_sf"/>
</dbReference>
<evidence type="ECO:0000256" key="3">
    <source>
        <dbReference type="ARBA" id="ARBA00022491"/>
    </source>
</evidence>
<feature type="binding site" evidence="12">
    <location>
        <position position="153"/>
    </location>
    <ligand>
        <name>substrate</name>
    </ligand>
</feature>
<comment type="catalytic activity">
    <reaction evidence="10">
        <text>N(6)-acetyl-L-lysyl-[histone] + H2O = L-lysyl-[histone] + acetate</text>
        <dbReference type="Rhea" id="RHEA:58196"/>
        <dbReference type="Rhea" id="RHEA-COMP:9845"/>
        <dbReference type="Rhea" id="RHEA-COMP:11338"/>
        <dbReference type="ChEBI" id="CHEBI:15377"/>
        <dbReference type="ChEBI" id="CHEBI:29969"/>
        <dbReference type="ChEBI" id="CHEBI:30089"/>
        <dbReference type="ChEBI" id="CHEBI:61930"/>
        <dbReference type="EC" id="3.5.1.98"/>
    </reaction>
</comment>
<keyword evidence="13" id="KW-0479">Metal-binding</keyword>
<name>W7TLX8_9STRA</name>
<evidence type="ECO:0000256" key="1">
    <source>
        <dbReference type="ARBA" id="ARBA00004123"/>
    </source>
</evidence>
<dbReference type="Proteomes" id="UP000019335">
    <property type="component" value="Unassembled WGS sequence"/>
</dbReference>
<evidence type="ECO:0000259" key="15">
    <source>
        <dbReference type="Pfam" id="PF00850"/>
    </source>
</evidence>
<feature type="binding site" evidence="13">
    <location>
        <position position="232"/>
    </location>
    <ligand>
        <name>a divalent metal cation</name>
        <dbReference type="ChEBI" id="CHEBI:60240"/>
    </ligand>
</feature>
<keyword evidence="5 10" id="KW-0156">Chromatin regulator</keyword>
<dbReference type="InterPro" id="IPR023801">
    <property type="entry name" value="His_deacetylse_dom"/>
</dbReference>
<dbReference type="PANTHER" id="PTHR10625:SF44">
    <property type="entry name" value="HISTONE DEACETYLASE 19"/>
    <property type="match status" value="1"/>
</dbReference>
<comment type="subcellular location">
    <subcellularLocation>
        <location evidence="1 10">Nucleus</location>
    </subcellularLocation>
</comment>
<dbReference type="AlphaFoldDB" id="W7TLX8"/>
<keyword evidence="17" id="KW-1185">Reference proteome</keyword>
<evidence type="ECO:0000313" key="17">
    <source>
        <dbReference type="Proteomes" id="UP000019335"/>
    </source>
</evidence>
<gene>
    <name evidence="16" type="ORF">Naga_100270g5</name>
</gene>
<evidence type="ECO:0000256" key="7">
    <source>
        <dbReference type="ARBA" id="ARBA00023163"/>
    </source>
</evidence>
<evidence type="ECO:0000256" key="9">
    <source>
        <dbReference type="ARBA" id="ARBA00061569"/>
    </source>
</evidence>
<feature type="domain" description="Histone deacetylase" evidence="15">
    <location>
        <begin position="82"/>
        <end position="372"/>
    </location>
</feature>
<dbReference type="Pfam" id="PF00850">
    <property type="entry name" value="Hist_deacetyl"/>
    <property type="match status" value="1"/>
</dbReference>
<feature type="binding site" evidence="12">
    <location>
        <position position="357"/>
    </location>
    <ligand>
        <name>substrate</name>
    </ligand>
</feature>
<keyword evidence="7 10" id="KW-0804">Transcription</keyword>
<dbReference type="GO" id="GO:0141221">
    <property type="term" value="F:histone deacetylase activity, hydrolytic mechanism"/>
    <property type="evidence" value="ECO:0007669"/>
    <property type="project" value="UniProtKB-EC"/>
</dbReference>
<keyword evidence="3" id="KW-0678">Repressor</keyword>
<dbReference type="Gene3D" id="3.40.800.20">
    <property type="entry name" value="Histone deacetylase domain"/>
    <property type="match status" value="1"/>
</dbReference>
<proteinExistence type="inferred from homology"/>
<dbReference type="PRINTS" id="PR01271">
    <property type="entry name" value="HISDACETLASE"/>
</dbReference>
<comment type="caution">
    <text evidence="16">The sequence shown here is derived from an EMBL/GenBank/DDBJ whole genome shotgun (WGS) entry which is preliminary data.</text>
</comment>
<feature type="binding site" evidence="13">
    <location>
        <position position="318"/>
    </location>
    <ligand>
        <name>a divalent metal cation</name>
        <dbReference type="ChEBI" id="CHEBI:60240"/>
    </ligand>
</feature>
<accession>W7TLX8</accession>
<evidence type="ECO:0000256" key="12">
    <source>
        <dbReference type="PIRSR" id="PIRSR037913-2"/>
    </source>
</evidence>
<evidence type="ECO:0000256" key="6">
    <source>
        <dbReference type="ARBA" id="ARBA00023015"/>
    </source>
</evidence>
<dbReference type="OrthoDB" id="1918432at2759"/>
<dbReference type="EC" id="3.5.1.98" evidence="2 10"/>
<feature type="binding site" evidence="13">
    <location>
        <position position="230"/>
    </location>
    <ligand>
        <name>a divalent metal cation</name>
        <dbReference type="ChEBI" id="CHEBI:60240"/>
    </ligand>
</feature>
<evidence type="ECO:0000256" key="10">
    <source>
        <dbReference type="PIRNR" id="PIRNR037913"/>
    </source>
</evidence>
<dbReference type="GO" id="GO:0040029">
    <property type="term" value="P:epigenetic regulation of gene expression"/>
    <property type="evidence" value="ECO:0007669"/>
    <property type="project" value="TreeGrafter"/>
</dbReference>
<feature type="compositionally biased region" description="Basic and acidic residues" evidence="14">
    <location>
        <begin position="466"/>
        <end position="482"/>
    </location>
</feature>
<feature type="compositionally biased region" description="Polar residues" evidence="14">
    <location>
        <begin position="431"/>
        <end position="444"/>
    </location>
</feature>
<dbReference type="InterPro" id="IPR003084">
    <property type="entry name" value="HDAC_I/II"/>
</dbReference>
<evidence type="ECO:0000256" key="13">
    <source>
        <dbReference type="PIRSR" id="PIRSR037913-3"/>
    </source>
</evidence>
<dbReference type="InterPro" id="IPR023696">
    <property type="entry name" value="Ureohydrolase_dom_sf"/>
</dbReference>